<feature type="compositionally biased region" description="Low complexity" evidence="1">
    <location>
        <begin position="163"/>
        <end position="183"/>
    </location>
</feature>
<feature type="region of interest" description="Disordered" evidence="1">
    <location>
        <begin position="136"/>
        <end position="202"/>
    </location>
</feature>
<sequence length="250" mass="26863">MAQSHDIEDVLSSIRRLVASDPAEAALGGDDGPASDAADAEALVLGPTQRVTEPEDPFQMIRTLAQEERDSRDAGLFTDALPEEAAELTRDLEASPIEGWEARPATPDDAPADYAEDEDYQTEIAPVGEVTGLDARTAEPVGDPAPPRFVHGMAEDDDPVPEAPVDTTADEPAAVETAAAQDAAPEEDGSEDTDLSDLSDAMSGDEALRELIAEIVRQELAGELGERITRNVRKLVRRELRQMMNSEEFD</sequence>
<evidence type="ECO:0000313" key="2">
    <source>
        <dbReference type="EMBL" id="WGH78931.1"/>
    </source>
</evidence>
<evidence type="ECO:0008006" key="4">
    <source>
        <dbReference type="Google" id="ProtNLM"/>
    </source>
</evidence>
<reference evidence="2 3" key="1">
    <citation type="submission" date="2023-04" db="EMBL/GenBank/DDBJ databases">
        <title>Jannaschia ovalis sp. nov., a marine bacterium isolated from sea tidal flat.</title>
        <authorList>
            <person name="Kwon D.Y."/>
            <person name="Kim J.-J."/>
        </authorList>
    </citation>
    <scope>NUCLEOTIDE SEQUENCE [LARGE SCALE GENOMIC DNA]</scope>
    <source>
        <strain evidence="2 3">GRR-S6-38</strain>
    </source>
</reference>
<evidence type="ECO:0000256" key="1">
    <source>
        <dbReference type="SAM" id="MobiDB-lite"/>
    </source>
</evidence>
<protein>
    <recommendedName>
        <fullName evidence="4">Glycerol-3-phosphate dehydrogenase</fullName>
    </recommendedName>
</protein>
<proteinExistence type="predicted"/>
<organism evidence="2 3">
    <name type="scientific">Jannaschia ovalis</name>
    <dbReference type="NCBI Taxonomy" id="3038773"/>
    <lineage>
        <taxon>Bacteria</taxon>
        <taxon>Pseudomonadati</taxon>
        <taxon>Pseudomonadota</taxon>
        <taxon>Alphaproteobacteria</taxon>
        <taxon>Rhodobacterales</taxon>
        <taxon>Roseobacteraceae</taxon>
        <taxon>Jannaschia</taxon>
    </lineage>
</organism>
<accession>A0ABY8LCS6</accession>
<dbReference type="EMBL" id="CP122537">
    <property type="protein sequence ID" value="WGH78931.1"/>
    <property type="molecule type" value="Genomic_DNA"/>
</dbReference>
<evidence type="ECO:0000313" key="3">
    <source>
        <dbReference type="Proteomes" id="UP001243420"/>
    </source>
</evidence>
<dbReference type="Proteomes" id="UP001243420">
    <property type="component" value="Chromosome"/>
</dbReference>
<feature type="region of interest" description="Disordered" evidence="1">
    <location>
        <begin position="84"/>
        <end position="113"/>
    </location>
</feature>
<gene>
    <name evidence="2" type="ORF">P8627_01325</name>
</gene>
<name>A0ABY8LCS6_9RHOB</name>
<keyword evidence="3" id="KW-1185">Reference proteome</keyword>
<dbReference type="RefSeq" id="WP_279965682.1">
    <property type="nucleotide sequence ID" value="NZ_CP122537.1"/>
</dbReference>
<feature type="compositionally biased region" description="Acidic residues" evidence="1">
    <location>
        <begin position="184"/>
        <end position="197"/>
    </location>
</feature>